<comment type="cofactor">
    <cofactor evidence="9">
        <name>Cu cation</name>
        <dbReference type="ChEBI" id="CHEBI:23378"/>
    </cofactor>
    <text evidence="9">Binds 1 copper ion per subunit.</text>
</comment>
<evidence type="ECO:0000256" key="2">
    <source>
        <dbReference type="ARBA" id="ARBA00022723"/>
    </source>
</evidence>
<name>A0A0U2URU0_CHRPP</name>
<keyword evidence="4" id="KW-0049">Antioxidant</keyword>
<evidence type="ECO:0000256" key="6">
    <source>
        <dbReference type="ARBA" id="ARBA00023008"/>
    </source>
</evidence>
<dbReference type="Gene3D" id="2.60.40.200">
    <property type="entry name" value="Superoxide dismutase, copper/zinc binding domain"/>
    <property type="match status" value="1"/>
</dbReference>
<evidence type="ECO:0000259" key="11">
    <source>
        <dbReference type="Pfam" id="PF00080"/>
    </source>
</evidence>
<accession>A0A0U2URU0</accession>
<evidence type="ECO:0000256" key="10">
    <source>
        <dbReference type="SAM" id="SignalP"/>
    </source>
</evidence>
<comment type="function">
    <text evidence="9">Destroys radicals which are normally produced within the cells and which are toxic to biological systems.</text>
</comment>
<dbReference type="CDD" id="cd00305">
    <property type="entry name" value="Cu-Zn_Superoxide_Dismutase"/>
    <property type="match status" value="1"/>
</dbReference>
<keyword evidence="7" id="KW-1015">Disulfide bond</keyword>
<dbReference type="PANTHER" id="PTHR10003">
    <property type="entry name" value="SUPEROXIDE DISMUTASE CU-ZN -RELATED"/>
    <property type="match status" value="1"/>
</dbReference>
<feature type="chain" id="PRO_5006832758" description="Superoxide dismutase [Cu-Zn]" evidence="10">
    <location>
        <begin position="26"/>
        <end position="180"/>
    </location>
</feature>
<keyword evidence="5 9" id="KW-0560">Oxidoreductase</keyword>
<evidence type="ECO:0000256" key="9">
    <source>
        <dbReference type="RuleBase" id="RU000393"/>
    </source>
</evidence>
<dbReference type="InterPro" id="IPR001424">
    <property type="entry name" value="SOD_Cu_Zn_dom"/>
</dbReference>
<comment type="similarity">
    <text evidence="1 9">Belongs to the Cu-Zn superoxide dismutase family.</text>
</comment>
<evidence type="ECO:0000313" key="12">
    <source>
        <dbReference type="EMBL" id="ALR99790.1"/>
    </source>
</evidence>
<dbReference type="SUPFAM" id="SSF49329">
    <property type="entry name" value="Cu,Zn superoxide dismutase-like"/>
    <property type="match status" value="1"/>
</dbReference>
<dbReference type="GO" id="GO:0005507">
    <property type="term" value="F:copper ion binding"/>
    <property type="evidence" value="ECO:0007669"/>
    <property type="project" value="InterPro"/>
</dbReference>
<dbReference type="InterPro" id="IPR024134">
    <property type="entry name" value="SOD_Cu/Zn_/chaperone"/>
</dbReference>
<feature type="signal peptide" evidence="10">
    <location>
        <begin position="1"/>
        <end position="25"/>
    </location>
</feature>
<evidence type="ECO:0000256" key="8">
    <source>
        <dbReference type="ARBA" id="ARBA00049204"/>
    </source>
</evidence>
<evidence type="ECO:0000256" key="3">
    <source>
        <dbReference type="ARBA" id="ARBA00022833"/>
    </source>
</evidence>
<organism evidence="12">
    <name type="scientific">Chrysomela populi</name>
    <name type="common">Poplar leaf beetle</name>
    <name type="synonym">Melasoma populi</name>
    <dbReference type="NCBI Taxonomy" id="154003"/>
    <lineage>
        <taxon>Eukaryota</taxon>
        <taxon>Metazoa</taxon>
        <taxon>Ecdysozoa</taxon>
        <taxon>Arthropoda</taxon>
        <taxon>Hexapoda</taxon>
        <taxon>Insecta</taxon>
        <taxon>Pterygota</taxon>
        <taxon>Neoptera</taxon>
        <taxon>Endopterygota</taxon>
        <taxon>Coleoptera</taxon>
        <taxon>Polyphaga</taxon>
        <taxon>Cucujiformia</taxon>
        <taxon>Chrysomeloidea</taxon>
        <taxon>Chrysomelidae</taxon>
        <taxon>Chrysomelinae</taxon>
        <taxon>Chrysomelini</taxon>
        <taxon>Chrysomela</taxon>
    </lineage>
</organism>
<protein>
    <recommendedName>
        <fullName evidence="9">Superoxide dismutase [Cu-Zn]</fullName>
        <ecNumber evidence="9">1.15.1.1</ecNumber>
    </recommendedName>
</protein>
<comment type="cofactor">
    <cofactor evidence="9">
        <name>Zn(2+)</name>
        <dbReference type="ChEBI" id="CHEBI:29105"/>
    </cofactor>
    <text evidence="9">Binds 1 zinc ion per subunit.</text>
</comment>
<dbReference type="PRINTS" id="PR00068">
    <property type="entry name" value="CUZNDISMTASE"/>
</dbReference>
<evidence type="ECO:0000256" key="1">
    <source>
        <dbReference type="ARBA" id="ARBA00010457"/>
    </source>
</evidence>
<feature type="domain" description="Superoxide dismutase copper/zinc binding" evidence="11">
    <location>
        <begin position="42"/>
        <end position="175"/>
    </location>
</feature>
<evidence type="ECO:0000256" key="7">
    <source>
        <dbReference type="ARBA" id="ARBA00023157"/>
    </source>
</evidence>
<dbReference type="EMBL" id="KT270576">
    <property type="protein sequence ID" value="ALR99790.1"/>
    <property type="molecule type" value="mRNA"/>
</dbReference>
<comment type="catalytic activity">
    <reaction evidence="8 9">
        <text>2 superoxide + 2 H(+) = H2O2 + O2</text>
        <dbReference type="Rhea" id="RHEA:20696"/>
        <dbReference type="ChEBI" id="CHEBI:15378"/>
        <dbReference type="ChEBI" id="CHEBI:15379"/>
        <dbReference type="ChEBI" id="CHEBI:16240"/>
        <dbReference type="ChEBI" id="CHEBI:18421"/>
        <dbReference type="EC" id="1.15.1.1"/>
    </reaction>
</comment>
<keyword evidence="2 9" id="KW-0479">Metal-binding</keyword>
<dbReference type="EC" id="1.15.1.1" evidence="9"/>
<reference evidence="12" key="1">
    <citation type="submission" date="2015-07" db="EMBL/GenBank/DDBJ databases">
        <title>A common theme in extracellular fluids of beetles: extracellular superoxide dismutases crucial for balancing ROS in response to microbial challenge.</title>
        <authorList>
            <person name="Gretscher R.R."/>
            <person name="Sreicher P.E."/>
            <person name="Strauss A.S."/>
            <person name="Wielsch N."/>
            <person name="Stock M."/>
            <person name="Wang D."/>
            <person name="Boland W."/>
            <person name="Burse A."/>
        </authorList>
    </citation>
    <scope>NUCLEOTIDE SEQUENCE</scope>
</reference>
<keyword evidence="3 9" id="KW-0862">Zinc</keyword>
<dbReference type="InterPro" id="IPR018152">
    <property type="entry name" value="SOD_Cu/Zn_BS"/>
</dbReference>
<evidence type="ECO:0000256" key="4">
    <source>
        <dbReference type="ARBA" id="ARBA00022862"/>
    </source>
</evidence>
<dbReference type="InterPro" id="IPR036423">
    <property type="entry name" value="SOD-like_Cu/Zn_dom_sf"/>
</dbReference>
<dbReference type="GO" id="GO:0004784">
    <property type="term" value="F:superoxide dismutase activity"/>
    <property type="evidence" value="ECO:0007669"/>
    <property type="project" value="UniProtKB-EC"/>
</dbReference>
<dbReference type="Pfam" id="PF00080">
    <property type="entry name" value="Sod_Cu"/>
    <property type="match status" value="1"/>
</dbReference>
<keyword evidence="6 9" id="KW-0186">Copper</keyword>
<dbReference type="PROSITE" id="PS00332">
    <property type="entry name" value="SOD_CU_ZN_2"/>
    <property type="match status" value="1"/>
</dbReference>
<gene>
    <name evidence="12" type="primary">SOD01</name>
</gene>
<dbReference type="AlphaFoldDB" id="A0A0U2URU0"/>
<dbReference type="FunFam" id="2.60.40.200:FF:000003">
    <property type="entry name" value="Superoxide dismutase [Cu-Zn], chloroplastic"/>
    <property type="match status" value="1"/>
</dbReference>
<sequence>MHISFSSSKMFRFAVLAAFMTIAYAERSAIVYLSDPSGQNGVHGNITFERRATNIQITGTIYGLSPGKHGFHVHQLGNIGPGCTGAGGHFNPHHSHHGAPSDTERHVGDLGNVLADKFGVAHFEFLDSVIALQGDHSIVGRAMVVHEGEDDLGKGGQSDSLTTGHAGGRLACGVIGLLTE</sequence>
<proteinExistence type="evidence at transcript level"/>
<keyword evidence="10" id="KW-0732">Signal</keyword>
<evidence type="ECO:0000256" key="5">
    <source>
        <dbReference type="ARBA" id="ARBA00023002"/>
    </source>
</evidence>